<dbReference type="SUPFAM" id="SSF52540">
    <property type="entry name" value="P-loop containing nucleoside triphosphate hydrolases"/>
    <property type="match status" value="1"/>
</dbReference>
<dbReference type="Gene3D" id="3.40.50.300">
    <property type="entry name" value="P-loop containing nucleotide triphosphate hydrolases"/>
    <property type="match status" value="1"/>
</dbReference>
<sequence length="234" mass="27322">MNHTYLFILSPPYSGSTVLWQLLKTSSQVSALPDEGQKLPELRNMMRDNPWDPSTTFDWDLISTTWHHYWDSEKPVLLEKSPPHLCRVDAILERFQPTEFILLMRDPLAICEALHRRNGMSWEAAAERWTYWLGLHLKTREEQSSSQVLYYEDMVADPQFVFKTLAEWLPSLQDVDYTSAIEAHAVDGVQKRPLLDMNPRKITQIKPADRLRVLKTLEKSLSLIEETPYAAQYF</sequence>
<dbReference type="RefSeq" id="WP_407327188.1">
    <property type="nucleotide sequence ID" value="NZ_CP136865.1"/>
</dbReference>
<dbReference type="Proteomes" id="UP001626549">
    <property type="component" value="Chromosome"/>
</dbReference>
<keyword evidence="1" id="KW-0808">Transferase</keyword>
<reference evidence="1 2" key="1">
    <citation type="submission" date="2023-10" db="EMBL/GenBank/DDBJ databases">
        <title>Two novel species belonging to the OM43/NOR5 clade.</title>
        <authorList>
            <person name="Park M."/>
        </authorList>
    </citation>
    <scope>NUCLEOTIDE SEQUENCE [LARGE SCALE GENOMIC DNA]</scope>
    <source>
        <strain evidence="1 2">IMCC45268</strain>
    </source>
</reference>
<name>A0ABZ0IEQ7_9GAMM</name>
<dbReference type="GO" id="GO:0016740">
    <property type="term" value="F:transferase activity"/>
    <property type="evidence" value="ECO:0007669"/>
    <property type="project" value="UniProtKB-KW"/>
</dbReference>
<dbReference type="InterPro" id="IPR027417">
    <property type="entry name" value="P-loop_NTPase"/>
</dbReference>
<proteinExistence type="predicted"/>
<keyword evidence="2" id="KW-1185">Reference proteome</keyword>
<accession>A0ABZ0IEQ7</accession>
<organism evidence="1 2">
    <name type="scientific">Congregibacter brevis</name>
    <dbReference type="NCBI Taxonomy" id="3081201"/>
    <lineage>
        <taxon>Bacteria</taxon>
        <taxon>Pseudomonadati</taxon>
        <taxon>Pseudomonadota</taxon>
        <taxon>Gammaproteobacteria</taxon>
        <taxon>Cellvibrionales</taxon>
        <taxon>Halieaceae</taxon>
        <taxon>Congregibacter</taxon>
    </lineage>
</organism>
<protein>
    <submittedName>
        <fullName evidence="1">Sulfotransferase</fullName>
        <ecNumber evidence="1">2.8.2.-</ecNumber>
    </submittedName>
</protein>
<gene>
    <name evidence="1" type="ORF">R0137_14855</name>
</gene>
<evidence type="ECO:0000313" key="2">
    <source>
        <dbReference type="Proteomes" id="UP001626549"/>
    </source>
</evidence>
<evidence type="ECO:0000313" key="1">
    <source>
        <dbReference type="EMBL" id="WOJ96511.1"/>
    </source>
</evidence>
<dbReference type="EMBL" id="CP136865">
    <property type="protein sequence ID" value="WOJ96511.1"/>
    <property type="molecule type" value="Genomic_DNA"/>
</dbReference>
<dbReference type="EC" id="2.8.2.-" evidence="1"/>
<dbReference type="Pfam" id="PF13469">
    <property type="entry name" value="Sulfotransfer_3"/>
    <property type="match status" value="1"/>
</dbReference>